<reference evidence="2" key="1">
    <citation type="submission" date="2008-10" db="EMBL/GenBank/DDBJ databases">
        <title>Complete sequence of Desulfovibrio vulgaris str. 'Miyazaki F'.</title>
        <authorList>
            <person name="Lucas S."/>
            <person name="Copeland A."/>
            <person name="Lapidus A."/>
            <person name="Glavina del Rio T."/>
            <person name="Dalin E."/>
            <person name="Tice H."/>
            <person name="Bruce D."/>
            <person name="Goodwin L."/>
            <person name="Pitluck S."/>
            <person name="Sims D."/>
            <person name="Brettin T."/>
            <person name="Detter J.C."/>
            <person name="Han C."/>
            <person name="Larimer F."/>
            <person name="Land M."/>
            <person name="Hauser L."/>
            <person name="Kyrpides N."/>
            <person name="Mikhailova N."/>
            <person name="Hazen T.C."/>
            <person name="Richardson P."/>
        </authorList>
    </citation>
    <scope>NUCLEOTIDE SEQUENCE</scope>
    <source>
        <strain evidence="2">Miyazaki F</strain>
    </source>
</reference>
<dbReference type="KEGG" id="dvm:DvMF_1191"/>
<proteinExistence type="predicted"/>
<feature type="region of interest" description="Disordered" evidence="1">
    <location>
        <begin position="260"/>
        <end position="310"/>
    </location>
</feature>
<sequence>MHTREKSAPPVSPNAPAAPHPARTLPVRILGLDVTATPGPRKPLTLAACTLAQKAGNAPDASHVLTLHELRELHTLDDLDRLFGGLLDAGLTGGDVPSGTGWVLGIDAALAQPLELVEQLDWPRDWAGYAALCGAMDRADFRDLLRGVSAARPAGQKYLYRACCRRAGAASPMNTVRPPVALMFHAVAPRLAAHAVHVPLLRPLPHVPGNARVALETYPGWLARQLMGRAPYKGGDATERTARREARTQLLKNLAGLGELAESPSTVGPTNPIGLSSPLPGPRPAPQPGPLPGPLSGPRPGPRPGPLSGLTIRWNADHAARMLDDTEADLLDSLLCAVLAAASALRPGYGLPSPATPPHDVTAAQLGVEGWIAGLPPEE</sequence>
<accession>B8DKI1</accession>
<dbReference type="HOGENOM" id="CLU_061756_0_0_7"/>
<dbReference type="OrthoDB" id="8557416at2"/>
<dbReference type="EMBL" id="CP001197">
    <property type="protein sequence ID" value="ACL08143.1"/>
    <property type="molecule type" value="Genomic_DNA"/>
</dbReference>
<name>B8DKI1_NITV9</name>
<dbReference type="eggNOG" id="ENOG502Z90B">
    <property type="taxonomic scope" value="Bacteria"/>
</dbReference>
<protein>
    <recommendedName>
        <fullName evidence="3">DUF429 domain-containing protein</fullName>
    </recommendedName>
</protein>
<evidence type="ECO:0000313" key="2">
    <source>
        <dbReference type="EMBL" id="ACL08143.1"/>
    </source>
</evidence>
<evidence type="ECO:0008006" key="3">
    <source>
        <dbReference type="Google" id="ProtNLM"/>
    </source>
</evidence>
<feature type="region of interest" description="Disordered" evidence="1">
    <location>
        <begin position="1"/>
        <end position="22"/>
    </location>
</feature>
<gene>
    <name evidence="2" type="ordered locus">DvMF_1191</name>
</gene>
<evidence type="ECO:0000256" key="1">
    <source>
        <dbReference type="SAM" id="MobiDB-lite"/>
    </source>
</evidence>
<feature type="compositionally biased region" description="Pro residues" evidence="1">
    <location>
        <begin position="10"/>
        <end position="19"/>
    </location>
</feature>
<dbReference type="AlphaFoldDB" id="B8DKI1"/>
<feature type="compositionally biased region" description="Pro residues" evidence="1">
    <location>
        <begin position="279"/>
        <end position="305"/>
    </location>
</feature>
<organism evidence="2">
    <name type="scientific">Nitratidesulfovibrio vulgaris (strain DSM 19637 / Miyazaki F)</name>
    <name type="common">Desulfovibrio vulgaris</name>
    <dbReference type="NCBI Taxonomy" id="883"/>
    <lineage>
        <taxon>Bacteria</taxon>
        <taxon>Pseudomonadati</taxon>
        <taxon>Thermodesulfobacteriota</taxon>
        <taxon>Desulfovibrionia</taxon>
        <taxon>Desulfovibrionales</taxon>
        <taxon>Desulfovibrionaceae</taxon>
        <taxon>Nitratidesulfovibrio</taxon>
    </lineage>
</organism>